<feature type="compositionally biased region" description="Basic and acidic residues" evidence="1">
    <location>
        <begin position="517"/>
        <end position="540"/>
    </location>
</feature>
<evidence type="ECO:0000256" key="1">
    <source>
        <dbReference type="SAM" id="MobiDB-lite"/>
    </source>
</evidence>
<organism evidence="2">
    <name type="scientific">Cuerna arida</name>
    <dbReference type="NCBI Taxonomy" id="1464854"/>
    <lineage>
        <taxon>Eukaryota</taxon>
        <taxon>Metazoa</taxon>
        <taxon>Ecdysozoa</taxon>
        <taxon>Arthropoda</taxon>
        <taxon>Hexapoda</taxon>
        <taxon>Insecta</taxon>
        <taxon>Pterygota</taxon>
        <taxon>Neoptera</taxon>
        <taxon>Paraneoptera</taxon>
        <taxon>Hemiptera</taxon>
        <taxon>Auchenorrhyncha</taxon>
        <taxon>Membracoidea</taxon>
        <taxon>Cicadellidae</taxon>
        <taxon>Cicadellinae</taxon>
        <taxon>Proconiini</taxon>
        <taxon>Cuerna</taxon>
    </lineage>
</organism>
<dbReference type="PANTHER" id="PTHR37970">
    <property type="entry name" value="PROTEIN CBG08587"/>
    <property type="match status" value="1"/>
</dbReference>
<feature type="region of interest" description="Disordered" evidence="1">
    <location>
        <begin position="461"/>
        <end position="631"/>
    </location>
</feature>
<feature type="compositionally biased region" description="Pro residues" evidence="1">
    <location>
        <begin position="494"/>
        <end position="503"/>
    </location>
</feature>
<feature type="compositionally biased region" description="Basic and acidic residues" evidence="1">
    <location>
        <begin position="472"/>
        <end position="486"/>
    </location>
</feature>
<dbReference type="AlphaFoldDB" id="A0A1B6GJ37"/>
<name>A0A1B6GJ37_9HEMI</name>
<dbReference type="EMBL" id="GECZ01007334">
    <property type="protein sequence ID" value="JAS62435.1"/>
    <property type="molecule type" value="Transcribed_RNA"/>
</dbReference>
<feature type="compositionally biased region" description="Polar residues" evidence="1">
    <location>
        <begin position="614"/>
        <end position="631"/>
    </location>
</feature>
<feature type="region of interest" description="Disordered" evidence="1">
    <location>
        <begin position="270"/>
        <end position="292"/>
    </location>
</feature>
<feature type="region of interest" description="Disordered" evidence="1">
    <location>
        <begin position="212"/>
        <end position="240"/>
    </location>
</feature>
<dbReference type="PANTHER" id="PTHR37970:SF1">
    <property type="entry name" value="SERINE-RICH ADHESIN FOR PLATELETS"/>
    <property type="match status" value="1"/>
</dbReference>
<feature type="region of interest" description="Disordered" evidence="1">
    <location>
        <begin position="667"/>
        <end position="690"/>
    </location>
</feature>
<gene>
    <name evidence="2" type="ORF">g.28208</name>
</gene>
<feature type="compositionally biased region" description="Low complexity" evidence="1">
    <location>
        <begin position="599"/>
        <end position="613"/>
    </location>
</feature>
<accession>A0A1B6GJ37</accession>
<reference evidence="2" key="1">
    <citation type="submission" date="2015-11" db="EMBL/GenBank/DDBJ databases">
        <title>De novo transcriptome assembly of four potential Pierce s Disease insect vectors from Arizona vineyards.</title>
        <authorList>
            <person name="Tassone E.E."/>
        </authorList>
    </citation>
    <scope>NUCLEOTIDE SEQUENCE</scope>
</reference>
<evidence type="ECO:0000313" key="2">
    <source>
        <dbReference type="EMBL" id="JAS62435.1"/>
    </source>
</evidence>
<feature type="region of interest" description="Disordered" evidence="1">
    <location>
        <begin position="707"/>
        <end position="789"/>
    </location>
</feature>
<feature type="compositionally biased region" description="Basic and acidic residues" evidence="1">
    <location>
        <begin position="222"/>
        <end position="240"/>
    </location>
</feature>
<protein>
    <submittedName>
        <fullName evidence="2">Uncharacterized protein</fullName>
    </submittedName>
</protein>
<feature type="compositionally biased region" description="Polar residues" evidence="1">
    <location>
        <begin position="551"/>
        <end position="562"/>
    </location>
</feature>
<sequence length="954" mass="104896">MSCPRFVQNTWKRDLCSNCFKGKEDHAPVVDNRARYLASLKELTKRPPPPSILKGVVRKNVSGFKVHFPKEESQIIGYGGDEFSDNEDEEFDHVEEICKVEEDVVDEEEDKNFQKLTESNTEFNKDPTNLSLVSGSTPVESVKKTTNTTLKLGQIPSSGEKKQTLLVSVQPFGSPANITPLAVSRKTHLNNLLHSTADPIKLPETVEIKPAATQPSMTKSETAGEIKTDESCDKEDNTKNINDRVSLPVSEISHVNKIIVDSPPECKIENISSKEMKKADDDKEETSKKTEKQAEIRLSSLIEGKKSQITRGTILTKSHEQAKTKRYFQLGPVKADEESPISETIYKKLEANDNKTSSAFSKAKDTISIKTSIQHKNVKNIANGLFSSKLMKKEFGIQSDLQLMRMKSIDYIDTNVGGMNQGVGKESEAVQEKRDSVLADIPVVNFAKVLPSQNTEDKRKDEVLIIDGVPAESREMAGEPDGRADSDDLDEPPPDLPTTPPPLLTEHIPRSSFLHSIAKEKPKLPLKPKLMEKSPPKELVLDQAELDATPSDPSLSPTSRHNLITKRQAPKPPPTPLGESPPKFTELDENMMVRRDRSGSCSPLPSNSDSSSSCQTPEPINRRSLSLSNETLAAPSPLPVLEKKKNNKMRSTLRKFLRLASREEFKFEDVGGGVPPLPPPRPRPEIIHPLDLNKSGVQVLRSDGSLVKSQNSLPDTPSSPTSPTSPMPLGHYAVRPSKPPPPPRSQSLDSALGGDPRPARPPPPHKHLLNSQRHSDTPAPSPASGNGHSVYVNIGEVRSAIAPAKPQRTASLREKDNCDMAYQATSALQMSENLYESLAPECDLTRERSSLPYYGSETESDIYCPYTFAYSQKGGEELRGCKLRSVVHKNLEDNYGAVVVANHEALTQLLEQVNQGPAVPSALRALKTHNGLQWTDFTVEGSGEPVGGRVFLPA</sequence>
<proteinExistence type="predicted"/>
<feature type="non-terminal residue" evidence="2">
    <location>
        <position position="954"/>
    </location>
</feature>